<keyword evidence="2" id="KW-1185">Reference proteome</keyword>
<comment type="caution">
    <text evidence="1">The sequence shown here is derived from an EMBL/GenBank/DDBJ whole genome shotgun (WGS) entry which is preliminary data.</text>
</comment>
<organism evidence="1 2">
    <name type="scientific">Novipirellula caenicola</name>
    <dbReference type="NCBI Taxonomy" id="1536901"/>
    <lineage>
        <taxon>Bacteria</taxon>
        <taxon>Pseudomonadati</taxon>
        <taxon>Planctomycetota</taxon>
        <taxon>Planctomycetia</taxon>
        <taxon>Pirellulales</taxon>
        <taxon>Pirellulaceae</taxon>
        <taxon>Novipirellula</taxon>
    </lineage>
</organism>
<accession>A0ABP9W1B0</accession>
<dbReference type="EMBL" id="BAABRO010000017">
    <property type="protein sequence ID" value="GAA5509917.1"/>
    <property type="molecule type" value="Genomic_DNA"/>
</dbReference>
<name>A0ABP9W1B0_9BACT</name>
<evidence type="ECO:0000313" key="1">
    <source>
        <dbReference type="EMBL" id="GAA5509917.1"/>
    </source>
</evidence>
<sequence>MIDGICLGGGLNEELSQNDVLRTFLTHLSSPDRYERNVLPEIPADLLSERRMTRYDVRPWHRRYNSA</sequence>
<gene>
    <name evidence="1" type="ORF">Rcae01_05422</name>
</gene>
<reference evidence="1 2" key="1">
    <citation type="submission" date="2024-02" db="EMBL/GenBank/DDBJ databases">
        <title>Rhodopirellula caenicola NBRC 110016.</title>
        <authorList>
            <person name="Ichikawa N."/>
            <person name="Katano-Makiyama Y."/>
            <person name="Hidaka K."/>
        </authorList>
    </citation>
    <scope>NUCLEOTIDE SEQUENCE [LARGE SCALE GENOMIC DNA]</scope>
    <source>
        <strain evidence="1 2">NBRC 110016</strain>
    </source>
</reference>
<dbReference type="Proteomes" id="UP001416858">
    <property type="component" value="Unassembled WGS sequence"/>
</dbReference>
<protein>
    <submittedName>
        <fullName evidence="1">Uncharacterized protein</fullName>
    </submittedName>
</protein>
<proteinExistence type="predicted"/>
<evidence type="ECO:0000313" key="2">
    <source>
        <dbReference type="Proteomes" id="UP001416858"/>
    </source>
</evidence>